<feature type="domain" description="Carbohydrate kinase PfkB" evidence="4">
    <location>
        <begin position="20"/>
        <end position="287"/>
    </location>
</feature>
<dbReference type="InterPro" id="IPR011611">
    <property type="entry name" value="PfkB_dom"/>
</dbReference>
<proteinExistence type="inferred from homology"/>
<protein>
    <submittedName>
        <fullName evidence="5">Carbohydrate kinase</fullName>
    </submittedName>
</protein>
<evidence type="ECO:0000256" key="2">
    <source>
        <dbReference type="ARBA" id="ARBA00022679"/>
    </source>
</evidence>
<dbReference type="InterPro" id="IPR029056">
    <property type="entry name" value="Ribokinase-like"/>
</dbReference>
<organism evidence="5 6">
    <name type="scientific">Bacteroides pyogenes</name>
    <dbReference type="NCBI Taxonomy" id="310300"/>
    <lineage>
        <taxon>Bacteria</taxon>
        <taxon>Pseudomonadati</taxon>
        <taxon>Bacteroidota</taxon>
        <taxon>Bacteroidia</taxon>
        <taxon>Bacteroidales</taxon>
        <taxon>Bacteroidaceae</taxon>
        <taxon>Bacteroides</taxon>
    </lineage>
</organism>
<keyword evidence="6" id="KW-1185">Reference proteome</keyword>
<dbReference type="PANTHER" id="PTHR43085">
    <property type="entry name" value="HEXOKINASE FAMILY MEMBER"/>
    <property type="match status" value="1"/>
</dbReference>
<dbReference type="InterPro" id="IPR002173">
    <property type="entry name" value="Carboh/pur_kinase_PfkB_CS"/>
</dbReference>
<keyword evidence="3 5" id="KW-0418">Kinase</keyword>
<keyword evidence="2" id="KW-0808">Transferase</keyword>
<evidence type="ECO:0000259" key="4">
    <source>
        <dbReference type="Pfam" id="PF00294"/>
    </source>
</evidence>
<gene>
    <name evidence="5" type="ORF">FNJ60_05735</name>
</gene>
<name>A0A5D3EDR0_9BACE</name>
<dbReference type="Gene3D" id="3.40.1190.20">
    <property type="match status" value="1"/>
</dbReference>
<dbReference type="CDD" id="cd01167">
    <property type="entry name" value="bac_FRK"/>
    <property type="match status" value="1"/>
</dbReference>
<dbReference type="SUPFAM" id="SSF53613">
    <property type="entry name" value="Ribokinase-like"/>
    <property type="match status" value="1"/>
</dbReference>
<dbReference type="PROSITE" id="PS00583">
    <property type="entry name" value="PFKB_KINASES_1"/>
    <property type="match status" value="1"/>
</dbReference>
<accession>A0A5D3EDR0</accession>
<dbReference type="InterPro" id="IPR050306">
    <property type="entry name" value="PfkB_Carbo_kinase"/>
</dbReference>
<reference evidence="5 6" key="1">
    <citation type="submission" date="2019-07" db="EMBL/GenBank/DDBJ databases">
        <title>Draft Genome Sequences of Bacteroides pyogenes Strains Isolated from the Uterus Holstein Dairy Cows with Metritis.</title>
        <authorList>
            <person name="Cunha F."/>
            <person name="Galvao K.N."/>
            <person name="Jeon S.J."/>
            <person name="Jeong K.C."/>
        </authorList>
    </citation>
    <scope>NUCLEOTIDE SEQUENCE [LARGE SCALE GENOMIC DNA]</scope>
    <source>
        <strain evidence="5 6">KG-31</strain>
    </source>
</reference>
<dbReference type="PANTHER" id="PTHR43085:SF57">
    <property type="entry name" value="CARBOHYDRATE KINASE PFKB DOMAIN-CONTAINING PROTEIN"/>
    <property type="match status" value="1"/>
</dbReference>
<dbReference type="Proteomes" id="UP000324383">
    <property type="component" value="Unassembled WGS sequence"/>
</dbReference>
<dbReference type="EMBL" id="VKLW01000010">
    <property type="protein sequence ID" value="TYK34029.1"/>
    <property type="molecule type" value="Genomic_DNA"/>
</dbReference>
<dbReference type="RefSeq" id="WP_148726664.1">
    <property type="nucleotide sequence ID" value="NZ_CP197398.1"/>
</dbReference>
<comment type="caution">
    <text evidence="5">The sequence shown here is derived from an EMBL/GenBank/DDBJ whole genome shotgun (WGS) entry which is preliminary data.</text>
</comment>
<evidence type="ECO:0000256" key="1">
    <source>
        <dbReference type="ARBA" id="ARBA00010688"/>
    </source>
</evidence>
<sequence length="295" mass="32379">MDNIVVGIGEALWDVLPDGKKLGGAPANFAYHVSQLGLESCAVSAVGEDELGEEFIESLNAKRLKHILPKVAYPTGTVQVTLDAGGVPQYEIKEEVAWDNIPFTDELRELALHTRAVCFGSLAQRSEVSRNTINSFLDMMPRTGQELKIFDINLRQGFYTKEILCQSMQKCNILKINDEELVAISRMFGYPGIDLQDKCWILLGKYNLKMLILTCGINGSYVFTPGHISFVETPKVVVADTVGAGDSFTATFIAALLRGKNVRQAHELAVQVSAYVCTQNGAMPLLPETFLSESV</sequence>
<evidence type="ECO:0000313" key="5">
    <source>
        <dbReference type="EMBL" id="TYK34029.1"/>
    </source>
</evidence>
<evidence type="ECO:0000256" key="3">
    <source>
        <dbReference type="ARBA" id="ARBA00022777"/>
    </source>
</evidence>
<comment type="similarity">
    <text evidence="1">Belongs to the carbohydrate kinase PfkB family.</text>
</comment>
<dbReference type="Pfam" id="PF00294">
    <property type="entry name" value="PfkB"/>
    <property type="match status" value="1"/>
</dbReference>
<dbReference type="AlphaFoldDB" id="A0A5D3EDR0"/>
<evidence type="ECO:0000313" key="6">
    <source>
        <dbReference type="Proteomes" id="UP000324383"/>
    </source>
</evidence>
<dbReference type="GO" id="GO:0016301">
    <property type="term" value="F:kinase activity"/>
    <property type="evidence" value="ECO:0007669"/>
    <property type="project" value="UniProtKB-KW"/>
</dbReference>